<reference evidence="4 5" key="1">
    <citation type="submission" date="2018-03" db="EMBL/GenBank/DDBJ databases">
        <title>Draft genome of Deinococcus sp. OD32.</title>
        <authorList>
            <person name="Wang X.-P."/>
            <person name="Du Z.-J."/>
        </authorList>
    </citation>
    <scope>NUCLEOTIDE SEQUENCE [LARGE SCALE GENOMIC DNA]</scope>
    <source>
        <strain evidence="4 5">OD32</strain>
    </source>
</reference>
<feature type="domain" description="N-acetyltransferase" evidence="3">
    <location>
        <begin position="11"/>
        <end position="163"/>
    </location>
</feature>
<dbReference type="InterPro" id="IPR000182">
    <property type="entry name" value="GNAT_dom"/>
</dbReference>
<comment type="caution">
    <text evidence="4">The sequence shown here is derived from an EMBL/GenBank/DDBJ whole genome shotgun (WGS) entry which is preliminary data.</text>
</comment>
<name>A0A2T3W745_9DEIO</name>
<evidence type="ECO:0000256" key="1">
    <source>
        <dbReference type="ARBA" id="ARBA00022679"/>
    </source>
</evidence>
<dbReference type="InterPro" id="IPR050832">
    <property type="entry name" value="Bact_Acetyltransf"/>
</dbReference>
<dbReference type="RefSeq" id="WP_107138266.1">
    <property type="nucleotide sequence ID" value="NZ_PYSV01000010.1"/>
</dbReference>
<dbReference type="CDD" id="cd04301">
    <property type="entry name" value="NAT_SF"/>
    <property type="match status" value="1"/>
</dbReference>
<dbReference type="Pfam" id="PF00583">
    <property type="entry name" value="Acetyltransf_1"/>
    <property type="match status" value="1"/>
</dbReference>
<evidence type="ECO:0000256" key="2">
    <source>
        <dbReference type="ARBA" id="ARBA00023315"/>
    </source>
</evidence>
<feature type="domain" description="N-acetyltransferase" evidence="3">
    <location>
        <begin position="179"/>
        <end position="327"/>
    </location>
</feature>
<dbReference type="EMBL" id="PYSV01000010">
    <property type="protein sequence ID" value="PTA67726.1"/>
    <property type="molecule type" value="Genomic_DNA"/>
</dbReference>
<dbReference type="PANTHER" id="PTHR43877">
    <property type="entry name" value="AMINOALKYLPHOSPHONATE N-ACETYLTRANSFERASE-RELATED-RELATED"/>
    <property type="match status" value="1"/>
</dbReference>
<evidence type="ECO:0000313" key="5">
    <source>
        <dbReference type="Proteomes" id="UP000240317"/>
    </source>
</evidence>
<evidence type="ECO:0000313" key="4">
    <source>
        <dbReference type="EMBL" id="PTA67726.1"/>
    </source>
</evidence>
<dbReference type="Proteomes" id="UP000240317">
    <property type="component" value="Unassembled WGS sequence"/>
</dbReference>
<dbReference type="SUPFAM" id="SSF55729">
    <property type="entry name" value="Acyl-CoA N-acyltransferases (Nat)"/>
    <property type="match status" value="2"/>
</dbReference>
<evidence type="ECO:0000259" key="3">
    <source>
        <dbReference type="PROSITE" id="PS51186"/>
    </source>
</evidence>
<organism evidence="4 5">
    <name type="scientific">Deinococcus arcticus</name>
    <dbReference type="NCBI Taxonomy" id="2136176"/>
    <lineage>
        <taxon>Bacteria</taxon>
        <taxon>Thermotogati</taxon>
        <taxon>Deinococcota</taxon>
        <taxon>Deinococci</taxon>
        <taxon>Deinococcales</taxon>
        <taxon>Deinococcaceae</taxon>
        <taxon>Deinococcus</taxon>
    </lineage>
</organism>
<dbReference type="PANTHER" id="PTHR43877:SF6">
    <property type="entry name" value="GCN5-RELATED N-ACETYLTRANSFERASE"/>
    <property type="match status" value="1"/>
</dbReference>
<gene>
    <name evidence="4" type="ORF">C8263_11490</name>
</gene>
<keyword evidence="2" id="KW-0012">Acyltransferase</keyword>
<keyword evidence="1 4" id="KW-0808">Transferase</keyword>
<dbReference type="Gene3D" id="3.40.630.30">
    <property type="match status" value="1"/>
</dbReference>
<sequence length="327" mass="35313">MTQGLVSAAPIDVGPVQPHEWDAAARAYTAAQPSDPVSGAELRRRDEEQLGWGYHAGVLVARQHAEVVGSALYFQNPGAYHPRRFTLELGVHPDRQGLGAGAALWTALETVLRGLGAKSARILARDEHPVAPGFLTRRGFVGDQRFFFSVLDLLAFDEAPYADLRGRLAARGVRLRSFSELRAAGEPDLDARLHALMSDVRQDVPRAEPATPLSFEVFREAVLDDPCLLPDGYLVAEHGGAFIGQTTLFRSEASPDLLTGLTGVTREWRAQGVATLLKLGAIRAGQALGGALIRTDNASNNAPMLAINDRLGFVREGGATTSYLRRF</sequence>
<dbReference type="PROSITE" id="PS51186">
    <property type="entry name" value="GNAT"/>
    <property type="match status" value="2"/>
</dbReference>
<dbReference type="GO" id="GO:0016747">
    <property type="term" value="F:acyltransferase activity, transferring groups other than amino-acyl groups"/>
    <property type="evidence" value="ECO:0007669"/>
    <property type="project" value="InterPro"/>
</dbReference>
<dbReference type="OrthoDB" id="4140682at2"/>
<dbReference type="InterPro" id="IPR016181">
    <property type="entry name" value="Acyl_CoA_acyltransferase"/>
</dbReference>
<protein>
    <submittedName>
        <fullName evidence="4">GNAT family N-acetyltransferase</fullName>
    </submittedName>
</protein>
<keyword evidence="5" id="KW-1185">Reference proteome</keyword>
<proteinExistence type="predicted"/>
<accession>A0A2T3W745</accession>
<dbReference type="AlphaFoldDB" id="A0A2T3W745"/>